<reference evidence="2" key="1">
    <citation type="submission" date="2014-11" db="EMBL/GenBank/DDBJ databases">
        <authorList>
            <person name="Amaro Gonzalez C."/>
        </authorList>
    </citation>
    <scope>NUCLEOTIDE SEQUENCE</scope>
</reference>
<evidence type="ECO:0000256" key="1">
    <source>
        <dbReference type="SAM" id="Phobius"/>
    </source>
</evidence>
<name>A0A0E9W2U1_ANGAN</name>
<keyword evidence="1" id="KW-0472">Membrane</keyword>
<protein>
    <submittedName>
        <fullName evidence="2">Uncharacterized protein</fullName>
    </submittedName>
</protein>
<feature type="transmembrane region" description="Helical" evidence="1">
    <location>
        <begin position="18"/>
        <end position="37"/>
    </location>
</feature>
<organism evidence="2">
    <name type="scientific">Anguilla anguilla</name>
    <name type="common">European freshwater eel</name>
    <name type="synonym">Muraena anguilla</name>
    <dbReference type="NCBI Taxonomy" id="7936"/>
    <lineage>
        <taxon>Eukaryota</taxon>
        <taxon>Metazoa</taxon>
        <taxon>Chordata</taxon>
        <taxon>Craniata</taxon>
        <taxon>Vertebrata</taxon>
        <taxon>Euteleostomi</taxon>
        <taxon>Actinopterygii</taxon>
        <taxon>Neopterygii</taxon>
        <taxon>Teleostei</taxon>
        <taxon>Anguilliformes</taxon>
        <taxon>Anguillidae</taxon>
        <taxon>Anguilla</taxon>
    </lineage>
</organism>
<keyword evidence="1" id="KW-0812">Transmembrane</keyword>
<evidence type="ECO:0000313" key="2">
    <source>
        <dbReference type="EMBL" id="JAH83855.1"/>
    </source>
</evidence>
<accession>A0A0E9W2U1</accession>
<proteinExistence type="predicted"/>
<dbReference type="EMBL" id="GBXM01024722">
    <property type="protein sequence ID" value="JAH83855.1"/>
    <property type="molecule type" value="Transcribed_RNA"/>
</dbReference>
<dbReference type="AlphaFoldDB" id="A0A0E9W2U1"/>
<reference evidence="2" key="2">
    <citation type="journal article" date="2015" name="Fish Shellfish Immunol.">
        <title>Early steps in the European eel (Anguilla anguilla)-Vibrio vulnificus interaction in the gills: Role of the RtxA13 toxin.</title>
        <authorList>
            <person name="Callol A."/>
            <person name="Pajuelo D."/>
            <person name="Ebbesson L."/>
            <person name="Teles M."/>
            <person name="MacKenzie S."/>
            <person name="Amaro C."/>
        </authorList>
    </citation>
    <scope>NUCLEOTIDE SEQUENCE</scope>
</reference>
<keyword evidence="1" id="KW-1133">Transmembrane helix</keyword>
<sequence>MAQRINLDSYNYKTMSGLIFKVSYWNIILLNLIYTYATYL</sequence>